<feature type="transmembrane region" description="Helical" evidence="8">
    <location>
        <begin position="68"/>
        <end position="89"/>
    </location>
</feature>
<dbReference type="Proteomes" id="UP000314011">
    <property type="component" value="Unassembled WGS sequence"/>
</dbReference>
<gene>
    <name evidence="9" type="ORF">FHY64_18855</name>
</gene>
<evidence type="ECO:0000313" key="10">
    <source>
        <dbReference type="Proteomes" id="UP000314011"/>
    </source>
</evidence>
<dbReference type="PANTHER" id="PTHR30472">
    <property type="entry name" value="FERRIC ENTEROBACTIN TRANSPORT SYSTEM PERMEASE PROTEIN"/>
    <property type="match status" value="1"/>
</dbReference>
<organism evidence="9 10">
    <name type="scientific">Pelagovum pacificum</name>
    <dbReference type="NCBI Taxonomy" id="2588711"/>
    <lineage>
        <taxon>Bacteria</taxon>
        <taxon>Pseudomonadati</taxon>
        <taxon>Pseudomonadota</taxon>
        <taxon>Alphaproteobacteria</taxon>
        <taxon>Rhodobacterales</taxon>
        <taxon>Paracoccaceae</taxon>
        <taxon>Pelagovum</taxon>
    </lineage>
</organism>
<dbReference type="InterPro" id="IPR000522">
    <property type="entry name" value="ABC_transptr_permease_BtuC"/>
</dbReference>
<dbReference type="AlphaFoldDB" id="A0A5C5G7W8"/>
<comment type="caution">
    <text evidence="9">The sequence shown here is derived from an EMBL/GenBank/DDBJ whole genome shotgun (WGS) entry which is preliminary data.</text>
</comment>
<dbReference type="SUPFAM" id="SSF81345">
    <property type="entry name" value="ABC transporter involved in vitamin B12 uptake, BtuC"/>
    <property type="match status" value="1"/>
</dbReference>
<accession>A0A5C5G7W8</accession>
<dbReference type="Gene3D" id="1.10.3470.10">
    <property type="entry name" value="ABC transporter involved in vitamin B12 uptake, BtuC"/>
    <property type="match status" value="1"/>
</dbReference>
<evidence type="ECO:0000256" key="4">
    <source>
        <dbReference type="ARBA" id="ARBA00022475"/>
    </source>
</evidence>
<evidence type="ECO:0000256" key="6">
    <source>
        <dbReference type="ARBA" id="ARBA00022989"/>
    </source>
</evidence>
<dbReference type="InterPro" id="IPR037294">
    <property type="entry name" value="ABC_BtuC-like"/>
</dbReference>
<dbReference type="GO" id="GO:0005886">
    <property type="term" value="C:plasma membrane"/>
    <property type="evidence" value="ECO:0007669"/>
    <property type="project" value="UniProtKB-SubCell"/>
</dbReference>
<name>A0A5C5G7W8_9RHOB</name>
<keyword evidence="3" id="KW-0813">Transport</keyword>
<comment type="similarity">
    <text evidence="2">Belongs to the binding-protein-dependent transport system permease family. FecCD subfamily.</text>
</comment>
<feature type="transmembrane region" description="Helical" evidence="8">
    <location>
        <begin position="123"/>
        <end position="145"/>
    </location>
</feature>
<feature type="transmembrane region" description="Helical" evidence="8">
    <location>
        <begin position="249"/>
        <end position="268"/>
    </location>
</feature>
<keyword evidence="6 8" id="KW-1133">Transmembrane helix</keyword>
<evidence type="ECO:0000256" key="2">
    <source>
        <dbReference type="ARBA" id="ARBA00007935"/>
    </source>
</evidence>
<evidence type="ECO:0000313" key="9">
    <source>
        <dbReference type="EMBL" id="TNY30776.1"/>
    </source>
</evidence>
<dbReference type="OrthoDB" id="9796260at2"/>
<keyword evidence="5 8" id="KW-0812">Transmembrane</keyword>
<feature type="transmembrane region" description="Helical" evidence="8">
    <location>
        <begin position="214"/>
        <end position="243"/>
    </location>
</feature>
<reference evidence="9 10" key="1">
    <citation type="submission" date="2019-06" db="EMBL/GenBank/DDBJ databases">
        <title>Genome of new Rhodobacteraceae sp. SM1903.</title>
        <authorList>
            <person name="Ren X."/>
        </authorList>
    </citation>
    <scope>NUCLEOTIDE SEQUENCE [LARGE SCALE GENOMIC DNA]</scope>
    <source>
        <strain evidence="9 10">SM1903</strain>
    </source>
</reference>
<keyword evidence="10" id="KW-1185">Reference proteome</keyword>
<protein>
    <submittedName>
        <fullName evidence="9">Iron chelate uptake ABC transporter family permease subunit</fullName>
    </submittedName>
</protein>
<keyword evidence="4" id="KW-1003">Cell membrane</keyword>
<dbReference type="GO" id="GO:0022857">
    <property type="term" value="F:transmembrane transporter activity"/>
    <property type="evidence" value="ECO:0007669"/>
    <property type="project" value="InterPro"/>
</dbReference>
<evidence type="ECO:0000256" key="7">
    <source>
        <dbReference type="ARBA" id="ARBA00023136"/>
    </source>
</evidence>
<evidence type="ECO:0000256" key="1">
    <source>
        <dbReference type="ARBA" id="ARBA00004651"/>
    </source>
</evidence>
<evidence type="ECO:0000256" key="3">
    <source>
        <dbReference type="ARBA" id="ARBA00022448"/>
    </source>
</evidence>
<evidence type="ECO:0000256" key="8">
    <source>
        <dbReference type="SAM" id="Phobius"/>
    </source>
</evidence>
<proteinExistence type="inferred from homology"/>
<feature type="transmembrane region" description="Helical" evidence="8">
    <location>
        <begin position="33"/>
        <end position="56"/>
    </location>
</feature>
<feature type="transmembrane region" description="Helical" evidence="8">
    <location>
        <begin position="280"/>
        <end position="301"/>
    </location>
</feature>
<sequence length="306" mass="32210">MAGIALLAVTAAYLSVGARGDWGFVLGFRGTKLVALLTVATAIALSTVAFQTLSGNGILTPSVMGFDALYLLIQTGLVFTLSGLGFATLDPFVKFAAETAVMTGAAMLLFGALLKDARDLARMVLTGLILGIMFRSLTALLARMIDPSEYAIAQSASYASFNVVEPALTWVAAAMTLAVGGWLLARHRRLDVISLGRDKSLSLGLDYDREARRLLAAIALLVSVSTALVGPVVFFGLLAAAIARQVAGTYRHAVLLPVSALIASTLLVGSQTLFERILGLQTSVAVVIEALGGLTFLYLIFRRSVR</sequence>
<comment type="subcellular location">
    <subcellularLocation>
        <location evidence="1">Cell membrane</location>
        <topology evidence="1">Multi-pass membrane protein</topology>
    </subcellularLocation>
</comment>
<dbReference type="Pfam" id="PF01032">
    <property type="entry name" value="FecCD"/>
    <property type="match status" value="1"/>
</dbReference>
<keyword evidence="7 8" id="KW-0472">Membrane</keyword>
<evidence type="ECO:0000256" key="5">
    <source>
        <dbReference type="ARBA" id="ARBA00022692"/>
    </source>
</evidence>
<dbReference type="EMBL" id="VFFF01000004">
    <property type="protein sequence ID" value="TNY30776.1"/>
    <property type="molecule type" value="Genomic_DNA"/>
</dbReference>
<feature type="transmembrane region" description="Helical" evidence="8">
    <location>
        <begin position="95"/>
        <end position="114"/>
    </location>
</feature>
<feature type="transmembrane region" description="Helical" evidence="8">
    <location>
        <begin position="167"/>
        <end position="185"/>
    </location>
</feature>
<dbReference type="GO" id="GO:0033214">
    <property type="term" value="P:siderophore-iron import into cell"/>
    <property type="evidence" value="ECO:0007669"/>
    <property type="project" value="TreeGrafter"/>
</dbReference>
<dbReference type="PANTHER" id="PTHR30472:SF19">
    <property type="entry name" value="PETROBACTIN IMPORT SYSTEM PERMEASE PROTEIN YCLO"/>
    <property type="match status" value="1"/>
</dbReference>